<dbReference type="RefSeq" id="WP_197661209.1">
    <property type="nucleotide sequence ID" value="NZ_JAEAGR010000007.1"/>
</dbReference>
<dbReference type="EMBL" id="JAEAGR010000007">
    <property type="protein sequence ID" value="MBH1940989.1"/>
    <property type="molecule type" value="Genomic_DNA"/>
</dbReference>
<evidence type="ECO:0000256" key="1">
    <source>
        <dbReference type="ARBA" id="ARBA00004651"/>
    </source>
</evidence>
<dbReference type="Gene3D" id="3.40.1710.10">
    <property type="entry name" value="abc type-2 transporter like domain"/>
    <property type="match status" value="1"/>
</dbReference>
<feature type="domain" description="ABC-2 type transporter transmembrane" evidence="7">
    <location>
        <begin position="20"/>
        <end position="371"/>
    </location>
</feature>
<dbReference type="InterPro" id="IPR013525">
    <property type="entry name" value="ABC2_TM"/>
</dbReference>
<keyword evidence="3 6" id="KW-0812">Transmembrane</keyword>
<feature type="transmembrane region" description="Helical" evidence="6">
    <location>
        <begin position="16"/>
        <end position="41"/>
    </location>
</feature>
<keyword evidence="5 6" id="KW-0472">Membrane</keyword>
<comment type="subcellular location">
    <subcellularLocation>
        <location evidence="1">Cell membrane</location>
        <topology evidence="1">Multi-pass membrane protein</topology>
    </subcellularLocation>
</comment>
<feature type="transmembrane region" description="Helical" evidence="6">
    <location>
        <begin position="269"/>
        <end position="290"/>
    </location>
</feature>
<reference evidence="8" key="1">
    <citation type="submission" date="2020-12" db="EMBL/GenBank/DDBJ databases">
        <title>M. sibirica DSM 26468T genome.</title>
        <authorList>
            <person name="Thieme N."/>
            <person name="Rettenmaier R."/>
            <person name="Zverlov V."/>
            <person name="Liebl W."/>
        </authorList>
    </citation>
    <scope>NUCLEOTIDE SEQUENCE</scope>
    <source>
        <strain evidence="8">DSM 26468</strain>
    </source>
</reference>
<organism evidence="8 9">
    <name type="scientific">Mobilitalea sibirica</name>
    <dbReference type="NCBI Taxonomy" id="1462919"/>
    <lineage>
        <taxon>Bacteria</taxon>
        <taxon>Bacillati</taxon>
        <taxon>Bacillota</taxon>
        <taxon>Clostridia</taxon>
        <taxon>Lachnospirales</taxon>
        <taxon>Lachnospiraceae</taxon>
        <taxon>Mobilitalea</taxon>
    </lineage>
</organism>
<protein>
    <submittedName>
        <fullName evidence="8">ABC transporter permease</fullName>
    </submittedName>
</protein>
<feature type="transmembrane region" description="Helical" evidence="6">
    <location>
        <begin position="231"/>
        <end position="257"/>
    </location>
</feature>
<keyword evidence="2" id="KW-1003">Cell membrane</keyword>
<evidence type="ECO:0000256" key="3">
    <source>
        <dbReference type="ARBA" id="ARBA00022692"/>
    </source>
</evidence>
<dbReference type="PANTHER" id="PTHR30294">
    <property type="entry name" value="MEMBRANE COMPONENT OF ABC TRANSPORTER YHHJ-RELATED"/>
    <property type="match status" value="1"/>
</dbReference>
<evidence type="ECO:0000256" key="4">
    <source>
        <dbReference type="ARBA" id="ARBA00022989"/>
    </source>
</evidence>
<dbReference type="GO" id="GO:0140359">
    <property type="term" value="F:ABC-type transporter activity"/>
    <property type="evidence" value="ECO:0007669"/>
    <property type="project" value="InterPro"/>
</dbReference>
<dbReference type="GO" id="GO:0005886">
    <property type="term" value="C:plasma membrane"/>
    <property type="evidence" value="ECO:0007669"/>
    <property type="project" value="UniProtKB-SubCell"/>
</dbReference>
<dbReference type="Pfam" id="PF12698">
    <property type="entry name" value="ABC2_membrane_3"/>
    <property type="match status" value="1"/>
</dbReference>
<sequence length="381" mass="42790">MKNIWLLTKTNVKRNITAVLISIVSGLLLCFMLYAMGYLVADITLSKIRVGVIDQDQSTLSEDFKHYLTKDLDYELIENNSYEQLSTQLIDKDISVIIEIPKDFYKGISEGQKKEILMTSLDDFENVAFLEAYLNSFLGNIWMLADSAGGDVEVFNKMLSDYRLETIEINKAAAYTIDINTMKDRGGFENSIGFYMMFIFGLGVFISFIVLDDRISGVFNRIKITPVKPVHYIIGSGLFGVFICLIEVVIYCGYILLKDIHIGFPVSLLFLMMSLYSLFTVCFCLVIALSLKSKNAAISVIIGFSTVANILGGAYFTLDLAPVSLQNLARILPQFWFMDTFRILLADPVANIYPNIIILSLFTILAFLLGAVLFSQNNRSS</sequence>
<feature type="transmembrane region" description="Helical" evidence="6">
    <location>
        <begin position="296"/>
        <end position="316"/>
    </location>
</feature>
<dbReference type="InterPro" id="IPR051449">
    <property type="entry name" value="ABC-2_transporter_component"/>
</dbReference>
<gene>
    <name evidence="8" type="ORF">I5677_08810</name>
</gene>
<keyword evidence="9" id="KW-1185">Reference proteome</keyword>
<evidence type="ECO:0000259" key="7">
    <source>
        <dbReference type="Pfam" id="PF12698"/>
    </source>
</evidence>
<comment type="caution">
    <text evidence="8">The sequence shown here is derived from an EMBL/GenBank/DDBJ whole genome shotgun (WGS) entry which is preliminary data.</text>
</comment>
<evidence type="ECO:0000313" key="9">
    <source>
        <dbReference type="Proteomes" id="UP000623269"/>
    </source>
</evidence>
<evidence type="ECO:0000256" key="5">
    <source>
        <dbReference type="ARBA" id="ARBA00023136"/>
    </source>
</evidence>
<dbReference type="AlphaFoldDB" id="A0A8J7GZ22"/>
<evidence type="ECO:0000313" key="8">
    <source>
        <dbReference type="EMBL" id="MBH1940989.1"/>
    </source>
</evidence>
<proteinExistence type="predicted"/>
<evidence type="ECO:0000256" key="6">
    <source>
        <dbReference type="SAM" id="Phobius"/>
    </source>
</evidence>
<evidence type="ECO:0000256" key="2">
    <source>
        <dbReference type="ARBA" id="ARBA00022475"/>
    </source>
</evidence>
<dbReference type="PANTHER" id="PTHR30294:SF45">
    <property type="entry name" value="LINEARMYCIN RESISTANCE PERMEASE PROTEIN LNRN"/>
    <property type="match status" value="1"/>
</dbReference>
<feature type="transmembrane region" description="Helical" evidence="6">
    <location>
        <begin position="192"/>
        <end position="211"/>
    </location>
</feature>
<feature type="transmembrane region" description="Helical" evidence="6">
    <location>
        <begin position="352"/>
        <end position="374"/>
    </location>
</feature>
<accession>A0A8J7GZ22</accession>
<name>A0A8J7GZ22_9FIRM</name>
<keyword evidence="4 6" id="KW-1133">Transmembrane helix</keyword>
<dbReference type="Proteomes" id="UP000623269">
    <property type="component" value="Unassembled WGS sequence"/>
</dbReference>